<dbReference type="Proteomes" id="UP001295684">
    <property type="component" value="Unassembled WGS sequence"/>
</dbReference>
<evidence type="ECO:0000313" key="2">
    <source>
        <dbReference type="EMBL" id="CAI2359015.1"/>
    </source>
</evidence>
<feature type="compositionally biased region" description="Basic and acidic residues" evidence="1">
    <location>
        <begin position="69"/>
        <end position="127"/>
    </location>
</feature>
<reference evidence="2" key="1">
    <citation type="submission" date="2023-07" db="EMBL/GenBank/DDBJ databases">
        <authorList>
            <consortium name="AG Swart"/>
            <person name="Singh M."/>
            <person name="Singh A."/>
            <person name="Seah K."/>
            <person name="Emmerich C."/>
        </authorList>
    </citation>
    <scope>NUCLEOTIDE SEQUENCE</scope>
    <source>
        <strain evidence="2">DP1</strain>
    </source>
</reference>
<feature type="compositionally biased region" description="Basic and acidic residues" evidence="1">
    <location>
        <begin position="251"/>
        <end position="260"/>
    </location>
</feature>
<comment type="caution">
    <text evidence="2">The sequence shown here is derived from an EMBL/GenBank/DDBJ whole genome shotgun (WGS) entry which is preliminary data.</text>
</comment>
<proteinExistence type="predicted"/>
<feature type="compositionally biased region" description="Basic residues" evidence="1">
    <location>
        <begin position="53"/>
        <end position="64"/>
    </location>
</feature>
<keyword evidence="3" id="KW-1185">Reference proteome</keyword>
<accession>A0AAD1U0D4</accession>
<evidence type="ECO:0000313" key="3">
    <source>
        <dbReference type="Proteomes" id="UP001295684"/>
    </source>
</evidence>
<organism evidence="2 3">
    <name type="scientific">Euplotes crassus</name>
    <dbReference type="NCBI Taxonomy" id="5936"/>
    <lineage>
        <taxon>Eukaryota</taxon>
        <taxon>Sar</taxon>
        <taxon>Alveolata</taxon>
        <taxon>Ciliophora</taxon>
        <taxon>Intramacronucleata</taxon>
        <taxon>Spirotrichea</taxon>
        <taxon>Hypotrichia</taxon>
        <taxon>Euplotida</taxon>
        <taxon>Euplotidae</taxon>
        <taxon>Moneuplotes</taxon>
    </lineage>
</organism>
<sequence>MKRRSLKDVGLTKDDQKGLIPLSITKKAISPKKREPRIRGKAIELLSDPKIPSQKKRTRTKLTKSRNANLKESRTEGDKTRKKKIEVEETNESKFQAHKEKDKSNPTRLHSGLEETKKDKQLVDNESPRRNIIEVKMDFEFLKNQQSKRTIFTKNRGSARSFDMNTAVDNLKELFNTEDEIQRSTTQLKIQLKAQGQKVTIKTGQPAPQLVNKDPSLDENESNSPLLKKPKQEATFLQEEQKSQKSAENVEQNKADHASHDMQQDYLEEEINPEFMIINQIYEKAHQKQKLPYKKIANRQKTKYFRLIPKNPMMRSEAQKVDPGIIISPEEKRYKNKIEKTYQRRLIDKREKTIKMLNEKVRGSIESPNNYSYAKQNENPIFRNLGIGIRDCKNNSVLMSPKDREEIDIRLNKSGANLETKPQSEIFRCRGISYDSGVPLSTKYPSINYNRFGYLYNFSKEKSLEPAVNQDKKRKNLTEKVSLDNFYEEPDVPTIQQIINNPCIFNIRDKLMTGKLSESKKPLLTASQEETKEYLRVNYEDGHRKNHSLRGDSNQKGIKNILMDRNIKLPEKMPERLKDKYLHKLVGDKDFFPQLVHKNDNDESSQDNFADIFQNKDKSNRRGKNINRKLNYSAAFKVYTKKPEINPNMKFL</sequence>
<dbReference type="EMBL" id="CAMPGE010000278">
    <property type="protein sequence ID" value="CAI2359015.1"/>
    <property type="molecule type" value="Genomic_DNA"/>
</dbReference>
<feature type="region of interest" description="Disordered" evidence="1">
    <location>
        <begin position="46"/>
        <end position="127"/>
    </location>
</feature>
<dbReference type="AlphaFoldDB" id="A0AAD1U0D4"/>
<evidence type="ECO:0000256" key="1">
    <source>
        <dbReference type="SAM" id="MobiDB-lite"/>
    </source>
</evidence>
<name>A0AAD1U0D4_EUPCR</name>
<feature type="region of interest" description="Disordered" evidence="1">
    <location>
        <begin position="198"/>
        <end position="260"/>
    </location>
</feature>
<gene>
    <name evidence="2" type="ORF">ECRASSUSDP1_LOCUS300</name>
</gene>
<protein>
    <submittedName>
        <fullName evidence="2">Uncharacterized protein</fullName>
    </submittedName>
</protein>